<dbReference type="InterPro" id="IPR011032">
    <property type="entry name" value="GroES-like_sf"/>
</dbReference>
<accession>A0A917RJ70</accession>
<dbReference type="EMBL" id="BMMH01000004">
    <property type="protein sequence ID" value="GGL10731.1"/>
    <property type="molecule type" value="Genomic_DNA"/>
</dbReference>
<proteinExistence type="predicted"/>
<evidence type="ECO:0000313" key="2">
    <source>
        <dbReference type="Proteomes" id="UP000638263"/>
    </source>
</evidence>
<sequence length="101" mass="10903">MTQITRRKTLPHMLVRVSAVALNNTDLWTREGAYGRLGDPRARSGWRGPIDFPRIQGADIAGRIGAVRCGQGTNTSAVAGTLERSVRTVSATRPGPESTCR</sequence>
<organism evidence="1 2">
    <name type="scientific">Nocardia jinanensis</name>
    <dbReference type="NCBI Taxonomy" id="382504"/>
    <lineage>
        <taxon>Bacteria</taxon>
        <taxon>Bacillati</taxon>
        <taxon>Actinomycetota</taxon>
        <taxon>Actinomycetes</taxon>
        <taxon>Mycobacteriales</taxon>
        <taxon>Nocardiaceae</taxon>
        <taxon>Nocardia</taxon>
    </lineage>
</organism>
<name>A0A917RJ70_9NOCA</name>
<reference evidence="1" key="2">
    <citation type="submission" date="2020-09" db="EMBL/GenBank/DDBJ databases">
        <authorList>
            <person name="Sun Q."/>
            <person name="Zhou Y."/>
        </authorList>
    </citation>
    <scope>NUCLEOTIDE SEQUENCE</scope>
    <source>
        <strain evidence="1">CGMCC 4.3508</strain>
    </source>
</reference>
<dbReference type="Proteomes" id="UP000638263">
    <property type="component" value="Unassembled WGS sequence"/>
</dbReference>
<gene>
    <name evidence="1" type="ORF">GCM10011588_26530</name>
</gene>
<comment type="caution">
    <text evidence="1">The sequence shown here is derived from an EMBL/GenBank/DDBJ whole genome shotgun (WGS) entry which is preliminary data.</text>
</comment>
<reference evidence="1" key="1">
    <citation type="journal article" date="2014" name="Int. J. Syst. Evol. Microbiol.">
        <title>Complete genome sequence of Corynebacterium casei LMG S-19264T (=DSM 44701T), isolated from a smear-ripened cheese.</title>
        <authorList>
            <consortium name="US DOE Joint Genome Institute (JGI-PGF)"/>
            <person name="Walter F."/>
            <person name="Albersmeier A."/>
            <person name="Kalinowski J."/>
            <person name="Ruckert C."/>
        </authorList>
    </citation>
    <scope>NUCLEOTIDE SEQUENCE</scope>
    <source>
        <strain evidence="1">CGMCC 4.3508</strain>
    </source>
</reference>
<protein>
    <submittedName>
        <fullName evidence="1">Uncharacterized protein</fullName>
    </submittedName>
</protein>
<dbReference type="AlphaFoldDB" id="A0A917RJ70"/>
<dbReference type="Gene3D" id="3.90.180.10">
    <property type="entry name" value="Medium-chain alcohol dehydrogenases, catalytic domain"/>
    <property type="match status" value="1"/>
</dbReference>
<keyword evidence="2" id="KW-1185">Reference proteome</keyword>
<evidence type="ECO:0000313" key="1">
    <source>
        <dbReference type="EMBL" id="GGL10731.1"/>
    </source>
</evidence>
<dbReference type="SUPFAM" id="SSF50129">
    <property type="entry name" value="GroES-like"/>
    <property type="match status" value="1"/>
</dbReference>